<organism evidence="2 3">
    <name type="scientific">Metabacillus bambusae</name>
    <dbReference type="NCBI Taxonomy" id="2795218"/>
    <lineage>
        <taxon>Bacteria</taxon>
        <taxon>Bacillati</taxon>
        <taxon>Bacillota</taxon>
        <taxon>Bacilli</taxon>
        <taxon>Bacillales</taxon>
        <taxon>Bacillaceae</taxon>
        <taxon>Metabacillus</taxon>
    </lineage>
</organism>
<dbReference type="Pfam" id="PF08671">
    <property type="entry name" value="SinI"/>
    <property type="match status" value="1"/>
</dbReference>
<evidence type="ECO:0000313" key="3">
    <source>
        <dbReference type="Proteomes" id="UP000663981"/>
    </source>
</evidence>
<dbReference type="Proteomes" id="UP000663981">
    <property type="component" value="Unassembled WGS sequence"/>
</dbReference>
<proteinExistence type="predicted"/>
<feature type="domain" description="Sin" evidence="1">
    <location>
        <begin position="22"/>
        <end position="60"/>
    </location>
</feature>
<dbReference type="InterPro" id="IPR010981">
    <property type="entry name" value="SinR/SinI_dimer_dom"/>
</dbReference>
<dbReference type="SUPFAM" id="SSF47406">
    <property type="entry name" value="SinR repressor dimerisation domain-like"/>
    <property type="match status" value="1"/>
</dbReference>
<reference evidence="2 3" key="1">
    <citation type="submission" date="2021-03" db="EMBL/GenBank/DDBJ databases">
        <title>Whole genome sequence of Metabacillus bambusae BG109.</title>
        <authorList>
            <person name="Jeong J.W."/>
        </authorList>
    </citation>
    <scope>NUCLEOTIDE SEQUENCE [LARGE SCALE GENOMIC DNA]</scope>
    <source>
        <strain evidence="2 3">BG109</strain>
    </source>
</reference>
<gene>
    <name evidence="2" type="ORF">I7822_11990</name>
</gene>
<evidence type="ECO:0000313" key="2">
    <source>
        <dbReference type="EMBL" id="MBO1512389.1"/>
    </source>
</evidence>
<protein>
    <submittedName>
        <fullName evidence="2">Anti-repressor SinI family protein</fullName>
    </submittedName>
</protein>
<dbReference type="EMBL" id="JAGDEL010000007">
    <property type="protein sequence ID" value="MBO1512389.1"/>
    <property type="molecule type" value="Genomic_DNA"/>
</dbReference>
<keyword evidence="3" id="KW-1185">Reference proteome</keyword>
<accession>A0ABS3N2H7</accession>
<dbReference type="InterPro" id="IPR036281">
    <property type="entry name" value="SinR/SinI_dimer_dom_sf"/>
</dbReference>
<sequence>MAGLPEIQASILGGYKLNIEIIDRITKEGHLDREWVEMILEALEVGISVEEIKEFLVKKGSPALKAE</sequence>
<comment type="caution">
    <text evidence="2">The sequence shown here is derived from an EMBL/GenBank/DDBJ whole genome shotgun (WGS) entry which is preliminary data.</text>
</comment>
<name>A0ABS3N2H7_9BACI</name>
<dbReference type="PROSITE" id="PS51500">
    <property type="entry name" value="SIN"/>
    <property type="match status" value="1"/>
</dbReference>
<evidence type="ECO:0000259" key="1">
    <source>
        <dbReference type="PROSITE" id="PS51500"/>
    </source>
</evidence>